<dbReference type="AlphaFoldDB" id="A0A939PLK1"/>
<dbReference type="PANTHER" id="PTHR40763:SF5">
    <property type="entry name" value="MEMBRANE PROTEIN"/>
    <property type="match status" value="1"/>
</dbReference>
<dbReference type="InterPro" id="IPR024425">
    <property type="entry name" value="LiaF-like_C"/>
</dbReference>
<dbReference type="PANTHER" id="PTHR40763">
    <property type="entry name" value="MEMBRANE PROTEIN-RELATED"/>
    <property type="match status" value="1"/>
</dbReference>
<organism evidence="2 3">
    <name type="scientific">Actinomadura barringtoniae</name>
    <dbReference type="NCBI Taxonomy" id="1427535"/>
    <lineage>
        <taxon>Bacteria</taxon>
        <taxon>Bacillati</taxon>
        <taxon>Actinomycetota</taxon>
        <taxon>Actinomycetes</taxon>
        <taxon>Streptosporangiales</taxon>
        <taxon>Thermomonosporaceae</taxon>
        <taxon>Actinomadura</taxon>
    </lineage>
</organism>
<comment type="caution">
    <text evidence="2">The sequence shown here is derived from an EMBL/GenBank/DDBJ whole genome shotgun (WGS) entry which is preliminary data.</text>
</comment>
<dbReference type="EMBL" id="JAGEOJ010000027">
    <property type="protein sequence ID" value="MBO2454550.1"/>
    <property type="molecule type" value="Genomic_DNA"/>
</dbReference>
<gene>
    <name evidence="2" type="ORF">J4573_46205</name>
</gene>
<evidence type="ECO:0000313" key="3">
    <source>
        <dbReference type="Proteomes" id="UP000669179"/>
    </source>
</evidence>
<name>A0A939PLK1_9ACTN</name>
<dbReference type="Proteomes" id="UP000669179">
    <property type="component" value="Unassembled WGS sequence"/>
</dbReference>
<protein>
    <recommendedName>
        <fullName evidence="1">Cell wall-active antibiotics response LiaF-like C-terminal domain-containing protein</fullName>
    </recommendedName>
</protein>
<accession>A0A939PLK1</accession>
<reference evidence="2" key="1">
    <citation type="submission" date="2021-03" db="EMBL/GenBank/DDBJ databases">
        <authorList>
            <person name="Kanchanasin P."/>
            <person name="Saeng-In P."/>
            <person name="Phongsopitanun W."/>
            <person name="Yuki M."/>
            <person name="Kudo T."/>
            <person name="Ohkuma M."/>
            <person name="Tanasupawat S."/>
        </authorList>
    </citation>
    <scope>NUCLEOTIDE SEQUENCE</scope>
    <source>
        <strain evidence="2">GKU 128</strain>
    </source>
</reference>
<dbReference type="Pfam" id="PF09922">
    <property type="entry name" value="LiaF-like_C"/>
    <property type="match status" value="1"/>
</dbReference>
<dbReference type="RefSeq" id="WP_208262758.1">
    <property type="nucleotide sequence ID" value="NZ_JAGEOJ010000027.1"/>
</dbReference>
<keyword evidence="3" id="KW-1185">Reference proteome</keyword>
<proteinExistence type="predicted"/>
<sequence length="129" mass="13418">MTNTEITKSAAAESVAEVPAESSTTVHVALLGGMARRSPWRMRRRTVAVSPVGGVDLDLTETETPAGATVVKVSLIGGVKLTVPADLDVKVKGFSLIGGRNIEPAEPGGQVLRVHAYSLFGGVKVRRAA</sequence>
<evidence type="ECO:0000259" key="1">
    <source>
        <dbReference type="Pfam" id="PF09922"/>
    </source>
</evidence>
<feature type="domain" description="Cell wall-active antibiotics response LiaF-like C-terminal" evidence="1">
    <location>
        <begin position="38"/>
        <end position="103"/>
    </location>
</feature>
<evidence type="ECO:0000313" key="2">
    <source>
        <dbReference type="EMBL" id="MBO2454550.1"/>
    </source>
</evidence>